<feature type="domain" description="SSD" evidence="2">
    <location>
        <begin position="364"/>
        <end position="490"/>
    </location>
</feature>
<dbReference type="Gene3D" id="3.30.2090.10">
    <property type="entry name" value="Multidrug efflux transporter AcrB TolC docking domain, DN and DC subdomains"/>
    <property type="match status" value="2"/>
</dbReference>
<keyword evidence="1" id="KW-0812">Transmembrane</keyword>
<dbReference type="Gene3D" id="3.30.70.1320">
    <property type="entry name" value="Multidrug efflux transporter AcrB pore domain like"/>
    <property type="match status" value="1"/>
</dbReference>
<dbReference type="OrthoDB" id="5287122at2"/>
<feature type="transmembrane region" description="Helical" evidence="1">
    <location>
        <begin position="335"/>
        <end position="354"/>
    </location>
</feature>
<evidence type="ECO:0000313" key="3">
    <source>
        <dbReference type="EMBL" id="ALO41622.1"/>
    </source>
</evidence>
<feature type="transmembrane region" description="Helical" evidence="1">
    <location>
        <begin position="457"/>
        <end position="480"/>
    </location>
</feature>
<dbReference type="SUPFAM" id="SSF82693">
    <property type="entry name" value="Multidrug efflux transporter AcrB pore domain, PN1, PN2, PC1 and PC2 subdomains"/>
    <property type="match status" value="2"/>
</dbReference>
<dbReference type="GO" id="GO:0042910">
    <property type="term" value="F:xenobiotic transmembrane transporter activity"/>
    <property type="evidence" value="ECO:0007669"/>
    <property type="project" value="TreeGrafter"/>
</dbReference>
<reference evidence="3 4" key="1">
    <citation type="submission" date="2015-11" db="EMBL/GenBank/DDBJ databases">
        <authorList>
            <person name="Zhang Y."/>
            <person name="Guo Z."/>
        </authorList>
    </citation>
    <scope>NUCLEOTIDE SEQUENCE [LARGE SCALE GENOMIC DNA]</scope>
    <source>
        <strain evidence="3 4">KCTC 12086</strain>
    </source>
</reference>
<dbReference type="PATRIC" id="fig|161398.10.peg.1126"/>
<dbReference type="SUPFAM" id="SSF82866">
    <property type="entry name" value="Multidrug efflux transporter AcrB transmembrane domain"/>
    <property type="match status" value="2"/>
</dbReference>
<dbReference type="GO" id="GO:0005886">
    <property type="term" value="C:plasma membrane"/>
    <property type="evidence" value="ECO:0007669"/>
    <property type="project" value="TreeGrafter"/>
</dbReference>
<dbReference type="Gene3D" id="1.20.1640.10">
    <property type="entry name" value="Multidrug efflux transporter AcrB transmembrane domain"/>
    <property type="match status" value="2"/>
</dbReference>
<feature type="transmembrane region" description="Helical" evidence="1">
    <location>
        <begin position="936"/>
        <end position="955"/>
    </location>
</feature>
<evidence type="ECO:0000256" key="1">
    <source>
        <dbReference type="SAM" id="Phobius"/>
    </source>
</evidence>
<keyword evidence="1" id="KW-1133">Transmembrane helix</keyword>
<dbReference type="PANTHER" id="PTHR32063:SF73">
    <property type="entry name" value="RND SUPERFAMILY EFFLUX PUMP PERMEASE COMPONENT 1"/>
    <property type="match status" value="1"/>
</dbReference>
<dbReference type="Proteomes" id="UP000061457">
    <property type="component" value="Chromosome I"/>
</dbReference>
<dbReference type="STRING" id="161398.PP2015_1106"/>
<dbReference type="InterPro" id="IPR027463">
    <property type="entry name" value="AcrB_DN_DC_subdom"/>
</dbReference>
<dbReference type="PROSITE" id="PS50156">
    <property type="entry name" value="SSD"/>
    <property type="match status" value="1"/>
</dbReference>
<feature type="transmembrane region" description="Helical" evidence="1">
    <location>
        <begin position="21"/>
        <end position="39"/>
    </location>
</feature>
<feature type="transmembrane region" description="Helical" evidence="1">
    <location>
        <begin position="894"/>
        <end position="915"/>
    </location>
</feature>
<feature type="transmembrane region" description="Helical" evidence="1">
    <location>
        <begin position="970"/>
        <end position="996"/>
    </location>
</feature>
<name>A0A0S2K008_9GAMM</name>
<dbReference type="InterPro" id="IPR001036">
    <property type="entry name" value="Acrflvin-R"/>
</dbReference>
<keyword evidence="4" id="KW-1185">Reference proteome</keyword>
<gene>
    <name evidence="3" type="ORF">PP2015_1106</name>
</gene>
<dbReference type="Gene3D" id="3.30.70.1430">
    <property type="entry name" value="Multidrug efflux transporter AcrB pore domain"/>
    <property type="match status" value="2"/>
</dbReference>
<dbReference type="PANTHER" id="PTHR32063">
    <property type="match status" value="1"/>
</dbReference>
<protein>
    <submittedName>
        <fullName evidence="3">Acriflavin resistance protein</fullName>
    </submittedName>
</protein>
<dbReference type="PRINTS" id="PR00702">
    <property type="entry name" value="ACRIFLAVINRP"/>
</dbReference>
<evidence type="ECO:0000313" key="4">
    <source>
        <dbReference type="Proteomes" id="UP000061457"/>
    </source>
</evidence>
<dbReference type="AlphaFoldDB" id="A0A0S2K008"/>
<proteinExistence type="predicted"/>
<accession>A0A0S2K008</accession>
<dbReference type="EMBL" id="CP013187">
    <property type="protein sequence ID" value="ALO41622.1"/>
    <property type="molecule type" value="Genomic_DNA"/>
</dbReference>
<dbReference type="Gene3D" id="3.30.70.1440">
    <property type="entry name" value="Multidrug efflux transporter AcrB pore domain"/>
    <property type="match status" value="1"/>
</dbReference>
<organism evidence="3 4">
    <name type="scientific">Pseudoalteromonas phenolica</name>
    <dbReference type="NCBI Taxonomy" id="161398"/>
    <lineage>
        <taxon>Bacteria</taxon>
        <taxon>Pseudomonadati</taxon>
        <taxon>Pseudomonadota</taxon>
        <taxon>Gammaproteobacteria</taxon>
        <taxon>Alteromonadales</taxon>
        <taxon>Pseudoalteromonadaceae</taxon>
        <taxon>Pseudoalteromonas</taxon>
    </lineage>
</organism>
<feature type="transmembrane region" description="Helical" evidence="1">
    <location>
        <begin position="838"/>
        <end position="857"/>
    </location>
</feature>
<dbReference type="KEGG" id="pphe:PP2015_1106"/>
<feature type="transmembrane region" description="Helical" evidence="1">
    <location>
        <begin position="432"/>
        <end position="451"/>
    </location>
</feature>
<dbReference type="RefSeq" id="WP_058029349.1">
    <property type="nucleotide sequence ID" value="NZ_CP013187.1"/>
</dbReference>
<dbReference type="InterPro" id="IPR000731">
    <property type="entry name" value="SSD"/>
</dbReference>
<dbReference type="SUPFAM" id="SSF82714">
    <property type="entry name" value="Multidrug efflux transporter AcrB TolC docking domain, DN and DC subdomains"/>
    <property type="match status" value="2"/>
</dbReference>
<keyword evidence="1" id="KW-0472">Membrane</keyword>
<sequence>MKQAKSIKNLTALALKRPVTCFMLMLSMIVAGLMSSKLIPLDSWPAVNAPAVFVRASYPGSTPEEIERLITKPLEEALATMGGVNSVTSRTSSGWTSLTLQMKFSTDLNVAILEAREKVDLVRHLLPEDLQRVDVMKFSTQDMPVVELTLLSEKSLNRDYEFLENNLKMPLERIQGVGRVELYLRQPRIWIQLDPDKLAMHRVDIQQVTRVLQEANFLKSVGEVHTDDYRYAVTPQGQYRDIEDIRAQRINERVKLSDIANVHYALSERQWQRRVDGQPAVGLDIFRESDSNVVDVAKRIRETLDEVMQKPQLQHIDIQYDRDDGNSVEVSISSLLKAGAIGAVLSFFVLWFFLRNLKLTGVVVLAVPVSLSISLAIIYFMGFSLNMLTLIGLIIAIGLLIDNSVVVCESILQQRAQGDSGKAAVIEGVDKVSTAILSATLTTVVIFLPLLMGESNFLTVMLQQVAVSICVPLLVSLLVAKTLIPLCMYRVLPDNAVANESGSDKAQQKYRKALNWGLSHPKRVGAFFLIMFTSVMMAKGIVDKSSSDAESQKRLQIYYEFKGEPELDKKLAFLQEIEAYLLDNKQSLGIHKLYSGVYQRGAWSSIRFVEDLPRPIEDIKKDIRDNFPESAYAKASLQREAGSRTAVSVYLFGRSTAKLNELAEQLIPVIEAHPNFTDAKNSAEGDVYEMQLVVDRQRAMQLGVSTQEIATKIGNAMRGLNLKTLRTLDKGEVEIIAGYYEQGAIPMEELRSLPVMESNGAILTLQQLVEIETRPAPRTISRRDRQTQLSIEMNLQDVSHKEAAESLNEMMNAITLPRGYSWGLGPKFAEQDESMKDMVFNMMIALFLIFMIMAALFESLLLPIAILSSIGLGFVGVYWTFALLGMGLGETGMLGMLVLMGIVVNNGIVLIDQINRFKGSAEHLQQAIVDACSTRLRPILMTVATTVIGMLPVLLDSSSADSGVLDYKPMAIAIIGGLIFSTLTSLAFVPYCYYMLYRLGQGSSNRLAEARAYANHKLTKLN</sequence>
<feature type="transmembrane region" description="Helical" evidence="1">
    <location>
        <begin position="361"/>
        <end position="381"/>
    </location>
</feature>
<evidence type="ECO:0000259" key="2">
    <source>
        <dbReference type="PROSITE" id="PS50156"/>
    </source>
</evidence>
<dbReference type="Pfam" id="PF00873">
    <property type="entry name" value="ACR_tran"/>
    <property type="match status" value="1"/>
</dbReference>
<feature type="transmembrane region" description="Helical" evidence="1">
    <location>
        <begin position="387"/>
        <end position="412"/>
    </location>
</feature>